<reference evidence="1 2" key="1">
    <citation type="submission" date="2019-06" db="EMBL/GenBank/DDBJ databases">
        <title>Sorghum-associated microbial communities from plants grown in Nebraska, USA.</title>
        <authorList>
            <person name="Schachtman D."/>
        </authorList>
    </citation>
    <scope>NUCLEOTIDE SEQUENCE [LARGE SCALE GENOMIC DNA]</scope>
    <source>
        <strain evidence="1 2">2482</strain>
    </source>
</reference>
<gene>
    <name evidence="1" type="ORF">FB550_102410</name>
</gene>
<evidence type="ECO:0000313" key="1">
    <source>
        <dbReference type="EMBL" id="TWE06388.1"/>
    </source>
</evidence>
<comment type="caution">
    <text evidence="1">The sequence shown here is derived from an EMBL/GenBank/DDBJ whole genome shotgun (WGS) entry which is preliminary data.</text>
</comment>
<keyword evidence="2" id="KW-1185">Reference proteome</keyword>
<evidence type="ECO:0000313" key="2">
    <source>
        <dbReference type="Proteomes" id="UP000319671"/>
    </source>
</evidence>
<accession>A0A561DSP6</accession>
<name>A0A561DSP6_9BACI</name>
<dbReference type="Proteomes" id="UP000319671">
    <property type="component" value="Unassembled WGS sequence"/>
</dbReference>
<proteinExistence type="predicted"/>
<protein>
    <submittedName>
        <fullName evidence="1">Uncharacterized protein</fullName>
    </submittedName>
</protein>
<dbReference type="EMBL" id="VIVN01000002">
    <property type="protein sequence ID" value="TWE06388.1"/>
    <property type="molecule type" value="Genomic_DNA"/>
</dbReference>
<dbReference type="AlphaFoldDB" id="A0A561DSP6"/>
<sequence length="48" mass="5738">MTNISVIYEGKDYILLHQYSSGYCEITEEWAPYRNIKLVHFSELILKK</sequence>
<organism evidence="1 2">
    <name type="scientific">Neobacillus bataviensis</name>
    <dbReference type="NCBI Taxonomy" id="220685"/>
    <lineage>
        <taxon>Bacteria</taxon>
        <taxon>Bacillati</taxon>
        <taxon>Bacillota</taxon>
        <taxon>Bacilli</taxon>
        <taxon>Bacillales</taxon>
        <taxon>Bacillaceae</taxon>
        <taxon>Neobacillus</taxon>
    </lineage>
</organism>